<feature type="transmembrane region" description="Helical" evidence="6">
    <location>
        <begin position="64"/>
        <end position="82"/>
    </location>
</feature>
<dbReference type="EMBL" id="BMGJ01000012">
    <property type="protein sequence ID" value="GGD71742.1"/>
    <property type="molecule type" value="Genomic_DNA"/>
</dbReference>
<proteinExistence type="predicted"/>
<keyword evidence="3 6" id="KW-0812">Transmembrane</keyword>
<evidence type="ECO:0000313" key="7">
    <source>
        <dbReference type="EMBL" id="GGD71742.1"/>
    </source>
</evidence>
<keyword evidence="5 6" id="KW-0472">Membrane</keyword>
<keyword evidence="4 6" id="KW-1133">Transmembrane helix</keyword>
<reference evidence="8" key="1">
    <citation type="journal article" date="2019" name="Int. J. Syst. Evol. Microbiol.">
        <title>The Global Catalogue of Microorganisms (GCM) 10K type strain sequencing project: providing services to taxonomists for standard genome sequencing and annotation.</title>
        <authorList>
            <consortium name="The Broad Institute Genomics Platform"/>
            <consortium name="The Broad Institute Genome Sequencing Center for Infectious Disease"/>
            <person name="Wu L."/>
            <person name="Ma J."/>
        </authorList>
    </citation>
    <scope>NUCLEOTIDE SEQUENCE [LARGE SCALE GENOMIC DNA]</scope>
    <source>
        <strain evidence="8">CGMCC 1.12923</strain>
    </source>
</reference>
<feature type="transmembrane region" description="Helical" evidence="6">
    <location>
        <begin position="33"/>
        <end position="52"/>
    </location>
</feature>
<keyword evidence="8" id="KW-1185">Reference proteome</keyword>
<gene>
    <name evidence="7" type="primary">atpI</name>
    <name evidence="7" type="ORF">GCM10011357_28460</name>
</gene>
<evidence type="ECO:0000256" key="3">
    <source>
        <dbReference type="ARBA" id="ARBA00022692"/>
    </source>
</evidence>
<dbReference type="Pfam" id="PF03899">
    <property type="entry name" value="ATP-synt_I"/>
    <property type="match status" value="1"/>
</dbReference>
<comment type="caution">
    <text evidence="7">The sequence shown here is derived from an EMBL/GenBank/DDBJ whole genome shotgun (WGS) entry which is preliminary data.</text>
</comment>
<accession>A0ABQ1RIM3</accession>
<evidence type="ECO:0000256" key="2">
    <source>
        <dbReference type="ARBA" id="ARBA00022475"/>
    </source>
</evidence>
<feature type="transmembrane region" description="Helical" evidence="6">
    <location>
        <begin position="88"/>
        <end position="110"/>
    </location>
</feature>
<evidence type="ECO:0000256" key="4">
    <source>
        <dbReference type="ARBA" id="ARBA00022989"/>
    </source>
</evidence>
<evidence type="ECO:0000256" key="6">
    <source>
        <dbReference type="SAM" id="Phobius"/>
    </source>
</evidence>
<feature type="transmembrane region" description="Helical" evidence="6">
    <location>
        <begin position="5"/>
        <end position="21"/>
    </location>
</feature>
<name>A0ABQ1RIM3_9ALTE</name>
<sequence length="112" mass="12105">MAILFQAGIAGLVTFVVWVLYDPLSAKSALKGGLVAVIPNFVFAYLAFRYIASEHVERVKALMLGGHTLKIILTVVLCALVLSQSSLAPGFFIAGFVITLLTQLTASFFFKH</sequence>
<evidence type="ECO:0000256" key="5">
    <source>
        <dbReference type="ARBA" id="ARBA00023136"/>
    </source>
</evidence>
<comment type="subcellular location">
    <subcellularLocation>
        <location evidence="1">Cell membrane</location>
        <topology evidence="1">Multi-pass membrane protein</topology>
    </subcellularLocation>
</comment>
<organism evidence="7 8">
    <name type="scientific">Lacimicrobium alkaliphilum</name>
    <dbReference type="NCBI Taxonomy" id="1526571"/>
    <lineage>
        <taxon>Bacteria</taxon>
        <taxon>Pseudomonadati</taxon>
        <taxon>Pseudomonadota</taxon>
        <taxon>Gammaproteobacteria</taxon>
        <taxon>Alteromonadales</taxon>
        <taxon>Alteromonadaceae</taxon>
        <taxon>Lacimicrobium</taxon>
    </lineage>
</organism>
<evidence type="ECO:0000256" key="1">
    <source>
        <dbReference type="ARBA" id="ARBA00004651"/>
    </source>
</evidence>
<keyword evidence="2" id="KW-1003">Cell membrane</keyword>
<dbReference type="Proteomes" id="UP000614272">
    <property type="component" value="Unassembled WGS sequence"/>
</dbReference>
<protein>
    <submittedName>
        <fullName evidence="7">ATP synthase subunit I</fullName>
    </submittedName>
</protein>
<dbReference type="InterPro" id="IPR005598">
    <property type="entry name" value="ATP_synth_I"/>
</dbReference>
<evidence type="ECO:0000313" key="8">
    <source>
        <dbReference type="Proteomes" id="UP000614272"/>
    </source>
</evidence>